<evidence type="ECO:0000313" key="1">
    <source>
        <dbReference type="EMBL" id="OEG10412.1"/>
    </source>
</evidence>
<dbReference type="STRING" id="903984.BCR21_13785"/>
<organism evidence="1 2">
    <name type="scientific">Enterococcus ureasiticus</name>
    <dbReference type="NCBI Taxonomy" id="903984"/>
    <lineage>
        <taxon>Bacteria</taxon>
        <taxon>Bacillati</taxon>
        <taxon>Bacillota</taxon>
        <taxon>Bacilli</taxon>
        <taxon>Lactobacillales</taxon>
        <taxon>Enterococcaceae</taxon>
        <taxon>Enterococcus</taxon>
    </lineage>
</organism>
<dbReference type="EMBL" id="MIJZ01000015">
    <property type="protein sequence ID" value="OEG10412.1"/>
    <property type="molecule type" value="Genomic_DNA"/>
</dbReference>
<reference evidence="2" key="1">
    <citation type="submission" date="2016-09" db="EMBL/GenBank/DDBJ databases">
        <authorList>
            <person name="Gulvik C.A."/>
        </authorList>
    </citation>
    <scope>NUCLEOTIDE SEQUENCE [LARGE SCALE GENOMIC DNA]</scope>
    <source>
        <strain evidence="2">DSM 23328</strain>
    </source>
</reference>
<keyword evidence="2" id="KW-1185">Reference proteome</keyword>
<dbReference type="Proteomes" id="UP000094068">
    <property type="component" value="Unassembled WGS sequence"/>
</dbReference>
<proteinExistence type="predicted"/>
<accession>A0A1E5GCJ1</accession>
<dbReference type="PROSITE" id="PS51257">
    <property type="entry name" value="PROKAR_LIPOPROTEIN"/>
    <property type="match status" value="1"/>
</dbReference>
<gene>
    <name evidence="1" type="ORF">BCR21_13785</name>
</gene>
<dbReference type="OrthoDB" id="2185980at2"/>
<comment type="caution">
    <text evidence="1">The sequence shown here is derived from an EMBL/GenBank/DDBJ whole genome shotgun (WGS) entry which is preliminary data.</text>
</comment>
<dbReference type="RefSeq" id="WP_069647095.1">
    <property type="nucleotide sequence ID" value="NZ_MIJZ01000015.1"/>
</dbReference>
<sequence length="209" mass="23759">MHFFKKRIGSILILIITCVFFVGCKNTTNTVISNSASEETITKEQEDYLKNGYQIGDYKLLLTKNQKKNEKQTFIDNNFFEANFQKIQDNIDLSKKINIILYGLHYSPEEERYTLGTFLINTTNTTIKKLSFTLTPSFKNIGDVEPIKSNFEGDDLVELPPKSLFTLAISGDAPLKSADLLMENKGPDITFKITDLEINGEKVDNTNEH</sequence>
<evidence type="ECO:0000313" key="2">
    <source>
        <dbReference type="Proteomes" id="UP000094068"/>
    </source>
</evidence>
<protein>
    <submittedName>
        <fullName evidence="1">Uncharacterized protein</fullName>
    </submittedName>
</protein>
<dbReference type="AlphaFoldDB" id="A0A1E5GCJ1"/>
<name>A0A1E5GCJ1_9ENTE</name>